<dbReference type="EMBL" id="AAPJ01000001">
    <property type="protein sequence ID" value="EAS51312.1"/>
    <property type="molecule type" value="Genomic_DNA"/>
</dbReference>
<dbReference type="Gene3D" id="3.30.450.90">
    <property type="match status" value="1"/>
</dbReference>
<evidence type="ECO:0000256" key="1">
    <source>
        <dbReference type="ARBA" id="ARBA00006611"/>
    </source>
</evidence>
<reference evidence="5 6" key="1">
    <citation type="journal article" date="2008" name="Appl. Environ. Microbiol.">
        <title>Genomic insights into Mn(II) oxidation by the marine alphaproteobacterium Aurantimonas sp. strain SI85-9A1.</title>
        <authorList>
            <person name="Dick G.J."/>
            <person name="Podell S."/>
            <person name="Johnson H.A."/>
            <person name="Rivera-Espinoza Y."/>
            <person name="Bernier-Latmani R."/>
            <person name="McCarthy J.K."/>
            <person name="Torpey J.W."/>
            <person name="Clement B.G."/>
            <person name="Gaasterland T."/>
            <person name="Tebo B.M."/>
        </authorList>
    </citation>
    <scope>NUCLEOTIDE SEQUENCE [LARGE SCALE GENOMIC DNA]</scope>
    <source>
        <strain evidence="5 6">SI85-9A1</strain>
    </source>
</reference>
<dbReference type="AlphaFoldDB" id="Q1YMR9"/>
<dbReference type="InterPro" id="IPR003593">
    <property type="entry name" value="AAA+_ATPase"/>
</dbReference>
<dbReference type="InterPro" id="IPR001482">
    <property type="entry name" value="T2SS/T4SS_dom"/>
</dbReference>
<dbReference type="BioCyc" id="AURANTIMONAS:SI859A1_02127-MONOMER"/>
<dbReference type="SUPFAM" id="SSF160246">
    <property type="entry name" value="EspE N-terminal domain-like"/>
    <property type="match status" value="1"/>
</dbReference>
<dbReference type="CDD" id="cd01129">
    <property type="entry name" value="PulE-GspE-like"/>
    <property type="match status" value="1"/>
</dbReference>
<dbReference type="HOGENOM" id="CLU_013446_2_0_5"/>
<feature type="domain" description="AAA+ ATPase" evidence="4">
    <location>
        <begin position="305"/>
        <end position="443"/>
    </location>
</feature>
<dbReference type="GO" id="GO:0016887">
    <property type="term" value="F:ATP hydrolysis activity"/>
    <property type="evidence" value="ECO:0007669"/>
    <property type="project" value="TreeGrafter"/>
</dbReference>
<dbReference type="GO" id="GO:0005886">
    <property type="term" value="C:plasma membrane"/>
    <property type="evidence" value="ECO:0007669"/>
    <property type="project" value="TreeGrafter"/>
</dbReference>
<dbReference type="SMART" id="SM00382">
    <property type="entry name" value="AAA"/>
    <property type="match status" value="1"/>
</dbReference>
<dbReference type="Pfam" id="PF00437">
    <property type="entry name" value="T2SSE"/>
    <property type="match status" value="1"/>
</dbReference>
<evidence type="ECO:0000313" key="6">
    <source>
        <dbReference type="Proteomes" id="UP000000321"/>
    </source>
</evidence>
<dbReference type="OrthoDB" id="9804785at2"/>
<evidence type="ECO:0000256" key="2">
    <source>
        <dbReference type="ARBA" id="ARBA00022741"/>
    </source>
</evidence>
<dbReference type="PANTHER" id="PTHR30258">
    <property type="entry name" value="TYPE II SECRETION SYSTEM PROTEIN GSPE-RELATED"/>
    <property type="match status" value="1"/>
</dbReference>
<name>Q1YMR9_AURMS</name>
<dbReference type="Proteomes" id="UP000000321">
    <property type="component" value="Unassembled WGS sequence"/>
</dbReference>
<protein>
    <submittedName>
        <fullName evidence="5">Putative general secretory pathway protein E</fullName>
    </submittedName>
</protein>
<dbReference type="GO" id="GO:0005524">
    <property type="term" value="F:ATP binding"/>
    <property type="evidence" value="ECO:0007669"/>
    <property type="project" value="UniProtKB-KW"/>
</dbReference>
<accession>Q1YMR9</accession>
<keyword evidence="6" id="KW-1185">Reference proteome</keyword>
<evidence type="ECO:0000256" key="3">
    <source>
        <dbReference type="ARBA" id="ARBA00022840"/>
    </source>
</evidence>
<organism evidence="5 6">
    <name type="scientific">Aurantimonas manganoxydans (strain ATCC BAA-1229 / DSM 21871 / SI85-9A1)</name>
    <dbReference type="NCBI Taxonomy" id="287752"/>
    <lineage>
        <taxon>Bacteria</taxon>
        <taxon>Pseudomonadati</taxon>
        <taxon>Pseudomonadota</taxon>
        <taxon>Alphaproteobacteria</taxon>
        <taxon>Hyphomicrobiales</taxon>
        <taxon>Aurantimonadaceae</taxon>
        <taxon>Aurantimonas</taxon>
    </lineage>
</organism>
<comment type="similarity">
    <text evidence="1">Belongs to the GSP E family.</text>
</comment>
<dbReference type="InterPro" id="IPR037257">
    <property type="entry name" value="T2SS_E_N_sf"/>
</dbReference>
<keyword evidence="3" id="KW-0067">ATP-binding</keyword>
<evidence type="ECO:0000259" key="4">
    <source>
        <dbReference type="SMART" id="SM00382"/>
    </source>
</evidence>
<sequence length="555" mass="60580">MASNQTVDDKFVTEIRKRTGIPCAFDAGERLTYRDYWEQRILAADALADAIAAFHNLPRAQPASIKYRAELFEDLSLQFLREAWIFPYEFGEETVLAVADPTRFEAIRSARLATGAVSELRIAAFDELEVLFEQAFASGRAAASLPASTLMQDARSEDDLQRLQDLASGAPVVRAVDEIFDAAVMLSATDIHIESQEDGLAIRLRVDGLLRPYGFLPAAQSRPVISRVKILAGLDIAERRLPQDGRTRIRVGGADVDLRVATVAGLHGETAVVRLLSRDAKFLDLAALGMAEDDLAAVNVQIQEPHGLVIVAGPTGSGKTTTLASILSVLNTPDRKIITVEDPVEYQIPGLVQTQVKPAIGYTFATAIRSFLRHDPNVLMVGEMRDRETADIAIQAALTGHLLLTTLHTNSAAEAVVRLADLGIDSFLLRSTLRCVVGQRLVRQLCARCRRPTEECSASASALADAGRFQPRPEDSYFVAVGCSWCGGTGYRGRIGLFEVIRLDEGLRTLIRSDVDASKLAQEASTRGMRTMLQDGMEKYRCGITTVEEVLRATI</sequence>
<dbReference type="RefSeq" id="WP_009209954.1">
    <property type="nucleotide sequence ID" value="NZ_BBWP01000021.1"/>
</dbReference>
<keyword evidence="2" id="KW-0547">Nucleotide-binding</keyword>
<dbReference type="SUPFAM" id="SSF52540">
    <property type="entry name" value="P-loop containing nucleoside triphosphate hydrolases"/>
    <property type="match status" value="1"/>
</dbReference>
<dbReference type="Gene3D" id="3.40.50.300">
    <property type="entry name" value="P-loop containing nucleotide triphosphate hydrolases"/>
    <property type="match status" value="1"/>
</dbReference>
<gene>
    <name evidence="5" type="ORF">SI859A1_02127</name>
</gene>
<comment type="caution">
    <text evidence="5">The sequence shown here is derived from an EMBL/GenBank/DDBJ whole genome shotgun (WGS) entry which is preliminary data.</text>
</comment>
<dbReference type="InterPro" id="IPR027417">
    <property type="entry name" value="P-loop_NTPase"/>
</dbReference>
<proteinExistence type="inferred from homology"/>
<dbReference type="PANTHER" id="PTHR30258:SF2">
    <property type="entry name" value="COMG OPERON PROTEIN 1"/>
    <property type="match status" value="1"/>
</dbReference>
<evidence type="ECO:0000313" key="5">
    <source>
        <dbReference type="EMBL" id="EAS51312.1"/>
    </source>
</evidence>